<dbReference type="EMBL" id="CAQQ02003305">
    <property type="status" value="NOT_ANNOTATED_CDS"/>
    <property type="molecule type" value="Genomic_DNA"/>
</dbReference>
<keyword evidence="2" id="KW-0732">Signal</keyword>
<feature type="region of interest" description="Disordered" evidence="1">
    <location>
        <begin position="337"/>
        <end position="500"/>
    </location>
</feature>
<dbReference type="HOGENOM" id="CLU_545481_0_0_1"/>
<keyword evidence="4" id="KW-1185">Reference proteome</keyword>
<name>T1GZH3_MEGSC</name>
<feature type="compositionally biased region" description="Basic and acidic residues" evidence="1">
    <location>
        <begin position="340"/>
        <end position="364"/>
    </location>
</feature>
<dbReference type="Proteomes" id="UP000015102">
    <property type="component" value="Unassembled WGS sequence"/>
</dbReference>
<feature type="compositionally biased region" description="Acidic residues" evidence="1">
    <location>
        <begin position="432"/>
        <end position="444"/>
    </location>
</feature>
<feature type="chain" id="PRO_5004588628" evidence="2">
    <location>
        <begin position="20"/>
        <end position="500"/>
    </location>
</feature>
<feature type="compositionally biased region" description="Basic and acidic residues" evidence="1">
    <location>
        <begin position="374"/>
        <end position="387"/>
    </location>
</feature>
<dbReference type="EMBL" id="CAQQ02003308">
    <property type="status" value="NOT_ANNOTATED_CDS"/>
    <property type="molecule type" value="Genomic_DNA"/>
</dbReference>
<evidence type="ECO:0000256" key="1">
    <source>
        <dbReference type="SAM" id="MobiDB-lite"/>
    </source>
</evidence>
<dbReference type="STRING" id="36166.T1GZH3"/>
<feature type="compositionally biased region" description="Basic and acidic residues" evidence="1">
    <location>
        <begin position="465"/>
        <end position="487"/>
    </location>
</feature>
<feature type="compositionally biased region" description="Acidic residues" evidence="1">
    <location>
        <begin position="388"/>
        <end position="424"/>
    </location>
</feature>
<accession>T1GZH3</accession>
<evidence type="ECO:0000256" key="2">
    <source>
        <dbReference type="SAM" id="SignalP"/>
    </source>
</evidence>
<evidence type="ECO:0000313" key="3">
    <source>
        <dbReference type="EnsemblMetazoa" id="MESCA009274-PA"/>
    </source>
</evidence>
<dbReference type="EMBL" id="CAQQ02003309">
    <property type="status" value="NOT_ANNOTATED_CDS"/>
    <property type="molecule type" value="Genomic_DNA"/>
</dbReference>
<feature type="compositionally biased region" description="Low complexity" evidence="1">
    <location>
        <begin position="231"/>
        <end position="273"/>
    </location>
</feature>
<feature type="region of interest" description="Disordered" evidence="1">
    <location>
        <begin position="227"/>
        <end position="273"/>
    </location>
</feature>
<reference evidence="3" key="2">
    <citation type="submission" date="2015-06" db="UniProtKB">
        <authorList>
            <consortium name="EnsemblMetazoa"/>
        </authorList>
    </citation>
    <scope>IDENTIFICATION</scope>
</reference>
<dbReference type="EMBL" id="CAQQ02003306">
    <property type="status" value="NOT_ANNOTATED_CDS"/>
    <property type="molecule type" value="Genomic_DNA"/>
</dbReference>
<organism evidence="3 4">
    <name type="scientific">Megaselia scalaris</name>
    <name type="common">Humpbacked fly</name>
    <name type="synonym">Phora scalaris</name>
    <dbReference type="NCBI Taxonomy" id="36166"/>
    <lineage>
        <taxon>Eukaryota</taxon>
        <taxon>Metazoa</taxon>
        <taxon>Ecdysozoa</taxon>
        <taxon>Arthropoda</taxon>
        <taxon>Hexapoda</taxon>
        <taxon>Insecta</taxon>
        <taxon>Pterygota</taxon>
        <taxon>Neoptera</taxon>
        <taxon>Endopterygota</taxon>
        <taxon>Diptera</taxon>
        <taxon>Brachycera</taxon>
        <taxon>Muscomorpha</taxon>
        <taxon>Platypezoidea</taxon>
        <taxon>Phoridae</taxon>
        <taxon>Megaseliini</taxon>
        <taxon>Megaselia</taxon>
    </lineage>
</organism>
<feature type="signal peptide" evidence="2">
    <location>
        <begin position="1"/>
        <end position="19"/>
    </location>
</feature>
<reference evidence="4" key="1">
    <citation type="submission" date="2013-02" db="EMBL/GenBank/DDBJ databases">
        <authorList>
            <person name="Hughes D."/>
        </authorList>
    </citation>
    <scope>NUCLEOTIDE SEQUENCE</scope>
    <source>
        <strain>Durham</strain>
        <strain evidence="4">NC isolate 2 -- Noor lab</strain>
    </source>
</reference>
<sequence>MKILSKLFIFILFIEISFQKVYNAKHLCKQKFVTTNILANKYISTTDLMGKSSQYYFVLNTTVVVRVGGPGMAVHIGFHKTKNIESSKFYNELEIMYSMTYIKGQLHSGSTIQAIGGKCVLEKLLTRSRVSWFATYIILTEKKLVVYYESYKKPVISCDYYSTQEFFPNYINVYTQRKDQPTKFYYQCENFLRSLIPPVFNYKDKSRKNLLTVYDKEDTDILLNKNETKPTKAPKTTTKKPTTTTKVPTTTTKVPTTTTKVPTTPTKVPTTPAIVPTITTKNDEPELSTRQIEKAKLQISTEGPKDSNLEVSSSNIYFTVYTTERTTGNTDFVSLNEEYESSREESKSSTEESEFYKKEYKTESSNEESESSTEESKSSTEESKSSTEESELFNEESESSTEESESSTEESETSIEESSTEESESSTPESESSTEESSTEESESPTEKYGSSTGSSTAQSESFIEESKYSTEESESSSKDLETESSKSEYYFYSTKSTEF</sequence>
<protein>
    <submittedName>
        <fullName evidence="3">Uncharacterized protein</fullName>
    </submittedName>
</protein>
<dbReference type="EnsemblMetazoa" id="MESCA009274-RA">
    <property type="protein sequence ID" value="MESCA009274-PA"/>
    <property type="gene ID" value="MESCA009274"/>
</dbReference>
<proteinExistence type="predicted"/>
<dbReference type="EMBL" id="CAQQ02003307">
    <property type="status" value="NOT_ANNOTATED_CDS"/>
    <property type="molecule type" value="Genomic_DNA"/>
</dbReference>
<dbReference type="AlphaFoldDB" id="T1GZH3"/>
<evidence type="ECO:0000313" key="4">
    <source>
        <dbReference type="Proteomes" id="UP000015102"/>
    </source>
</evidence>